<dbReference type="Pfam" id="PF00743">
    <property type="entry name" value="FMO-like"/>
    <property type="match status" value="1"/>
</dbReference>
<dbReference type="PANTHER" id="PTHR43539">
    <property type="entry name" value="FLAVIN-BINDING MONOOXYGENASE-LIKE PROTEIN (AFU_ORTHOLOGUE AFUA_4G09220)"/>
    <property type="match status" value="1"/>
</dbReference>
<dbReference type="Proteomes" id="UP000800093">
    <property type="component" value="Unassembled WGS sequence"/>
</dbReference>
<keyword evidence="2" id="KW-0274">FAD</keyword>
<name>A0A9P4NDD1_9PLEO</name>
<proteinExistence type="predicted"/>
<keyword evidence="1" id="KW-0285">Flavoprotein</keyword>
<evidence type="ECO:0000313" key="5">
    <source>
        <dbReference type="Proteomes" id="UP000800093"/>
    </source>
</evidence>
<dbReference type="EMBL" id="ML986578">
    <property type="protein sequence ID" value="KAF2271169.1"/>
    <property type="molecule type" value="Genomic_DNA"/>
</dbReference>
<dbReference type="GO" id="GO:0050660">
    <property type="term" value="F:flavin adenine dinucleotide binding"/>
    <property type="evidence" value="ECO:0007669"/>
    <property type="project" value="InterPro"/>
</dbReference>
<keyword evidence="3" id="KW-0560">Oxidoreductase</keyword>
<keyword evidence="5" id="KW-1185">Reference proteome</keyword>
<accession>A0A9P4NDD1</accession>
<dbReference type="Gene3D" id="3.50.50.60">
    <property type="entry name" value="FAD/NAD(P)-binding domain"/>
    <property type="match status" value="1"/>
</dbReference>
<evidence type="ECO:0000313" key="4">
    <source>
        <dbReference type="EMBL" id="KAF2271169.1"/>
    </source>
</evidence>
<comment type="caution">
    <text evidence="4">The sequence shown here is derived from an EMBL/GenBank/DDBJ whole genome shotgun (WGS) entry which is preliminary data.</text>
</comment>
<dbReference type="GO" id="GO:0004499">
    <property type="term" value="F:N,N-dimethylaniline monooxygenase activity"/>
    <property type="evidence" value="ECO:0007669"/>
    <property type="project" value="InterPro"/>
</dbReference>
<evidence type="ECO:0000256" key="1">
    <source>
        <dbReference type="ARBA" id="ARBA00022630"/>
    </source>
</evidence>
<dbReference type="SUPFAM" id="SSF51735">
    <property type="entry name" value="NAD(P)-binding Rossmann-fold domains"/>
    <property type="match status" value="1"/>
</dbReference>
<protein>
    <submittedName>
        <fullName evidence="4">Flavin-binding monooxygenase</fullName>
    </submittedName>
</protein>
<sequence length="617" mass="69078">MLTQHPHDITLPIYLKSDVKKTTRATERDPKSIAQVWLNKFTSVLSSGDAAQLKNIVHSESWWRDFLTLTWDFRTIRGIQKMTEFLSEHMSVTQFNNFKLQETGKFAPNFQSPIEGLEWVVSMFHFETKVGRGKGIIRLAQGDDGAWKAHMISTSLQELKGMEEIAGVRRPHGGNNSLKGGVKEGNWLERRERQKEFLDEDPTVLIVGAGQSGLSMSARLQALGLSCLIIDKNAKIGDNWRRRYRTLVTHDPVQYTHMAYLPFPANWPMFTPKDKLADWFEAYASLMELNVWLSTTIAKASYSDAEKNWTVSLRRGDGAERTLHPKHVVFCTGHSGEPRIPSLPGQDNFKGTLYHGSQHEDASKYKGDLKDKKVIVVGTGNSGHDIAQNYYEAGADSVTMLQRRGTCVIQASKGGFMLHEGLYDETGPPTEDADVFGQSLPIPVQFALNIGTTKRISEAENDNLEGLKKAGFNVDFCHDESGIFRKYMTRGGGYYIDVGCSQLIIDGKVKIAQSPNGIKGFSENELILADGRKLEADIVVLATGYDNMRTSVRKALGDQVADRCKDVWDLDDEGELNAMWRPSGHPGFWYFGGNLALCRIYSRFLALQIKAIEAKLV</sequence>
<dbReference type="InterPro" id="IPR020946">
    <property type="entry name" value="Flavin_mOase-like"/>
</dbReference>
<dbReference type="OrthoDB" id="74360at2759"/>
<dbReference type="PANTHER" id="PTHR43539:SF24">
    <property type="entry name" value="FAD_NAD(P)-BINDING DOMAIN-CONTAINING PROTEIN-RELATED"/>
    <property type="match status" value="1"/>
</dbReference>
<dbReference type="AlphaFoldDB" id="A0A9P4NDD1"/>
<dbReference type="GO" id="GO:0050661">
    <property type="term" value="F:NADP binding"/>
    <property type="evidence" value="ECO:0007669"/>
    <property type="project" value="InterPro"/>
</dbReference>
<dbReference type="SUPFAM" id="SSF51905">
    <property type="entry name" value="FAD/NAD(P)-binding domain"/>
    <property type="match status" value="1"/>
</dbReference>
<keyword evidence="4" id="KW-0503">Monooxygenase</keyword>
<dbReference type="PRINTS" id="PR00411">
    <property type="entry name" value="PNDRDTASEI"/>
</dbReference>
<reference evidence="5" key="1">
    <citation type="journal article" date="2020" name="Stud. Mycol.">
        <title>101 Dothideomycetes genomes: A test case for predicting lifestyles and emergence of pathogens.</title>
        <authorList>
            <person name="Haridas S."/>
            <person name="Albert R."/>
            <person name="Binder M."/>
            <person name="Bloem J."/>
            <person name="LaButti K."/>
            <person name="Salamov A."/>
            <person name="Andreopoulos B."/>
            <person name="Baker S."/>
            <person name="Barry K."/>
            <person name="Bills G."/>
            <person name="Bluhm B."/>
            <person name="Cannon C."/>
            <person name="Castanera R."/>
            <person name="Culley D."/>
            <person name="Daum C."/>
            <person name="Ezra D."/>
            <person name="Gonzalez J."/>
            <person name="Henrissat B."/>
            <person name="Kuo A."/>
            <person name="Liang C."/>
            <person name="Lipzen A."/>
            <person name="Lutzoni F."/>
            <person name="Magnuson J."/>
            <person name="Mondo S."/>
            <person name="Nolan M."/>
            <person name="Ohm R."/>
            <person name="Pangilinan J."/>
            <person name="Park H.-J."/>
            <person name="Ramirez L."/>
            <person name="Alfaro M."/>
            <person name="Sun H."/>
            <person name="Tritt A."/>
            <person name="Yoshinaga Y."/>
            <person name="Zwiers L.-H."/>
            <person name="Turgeon B."/>
            <person name="Goodwin S."/>
            <person name="Spatafora J."/>
            <person name="Crous P."/>
            <person name="Grigoriev I."/>
        </authorList>
    </citation>
    <scope>NUCLEOTIDE SEQUENCE [LARGE SCALE GENOMIC DNA]</scope>
    <source>
        <strain evidence="5">CBS 304.66</strain>
    </source>
</reference>
<organism evidence="4 5">
    <name type="scientific">Lojkania enalia</name>
    <dbReference type="NCBI Taxonomy" id="147567"/>
    <lineage>
        <taxon>Eukaryota</taxon>
        <taxon>Fungi</taxon>
        <taxon>Dikarya</taxon>
        <taxon>Ascomycota</taxon>
        <taxon>Pezizomycotina</taxon>
        <taxon>Dothideomycetes</taxon>
        <taxon>Pleosporomycetidae</taxon>
        <taxon>Pleosporales</taxon>
        <taxon>Pleosporales incertae sedis</taxon>
        <taxon>Lojkania</taxon>
    </lineage>
</organism>
<dbReference type="InterPro" id="IPR050982">
    <property type="entry name" value="Auxin_biosynth/cation_transpt"/>
</dbReference>
<evidence type="ECO:0000256" key="2">
    <source>
        <dbReference type="ARBA" id="ARBA00022827"/>
    </source>
</evidence>
<dbReference type="InterPro" id="IPR036291">
    <property type="entry name" value="NAD(P)-bd_dom_sf"/>
</dbReference>
<gene>
    <name evidence="4" type="ORF">CC78DRAFT_484943</name>
</gene>
<dbReference type="InterPro" id="IPR036188">
    <property type="entry name" value="FAD/NAD-bd_sf"/>
</dbReference>
<evidence type="ECO:0000256" key="3">
    <source>
        <dbReference type="ARBA" id="ARBA00023002"/>
    </source>
</evidence>